<organism evidence="3 4">
    <name type="scientific">Haemaphysalis longicornis</name>
    <name type="common">Bush tick</name>
    <dbReference type="NCBI Taxonomy" id="44386"/>
    <lineage>
        <taxon>Eukaryota</taxon>
        <taxon>Metazoa</taxon>
        <taxon>Ecdysozoa</taxon>
        <taxon>Arthropoda</taxon>
        <taxon>Chelicerata</taxon>
        <taxon>Arachnida</taxon>
        <taxon>Acari</taxon>
        <taxon>Parasitiformes</taxon>
        <taxon>Ixodida</taxon>
        <taxon>Ixodoidea</taxon>
        <taxon>Ixodidae</taxon>
        <taxon>Haemaphysalinae</taxon>
        <taxon>Haemaphysalis</taxon>
    </lineage>
</organism>
<sequence>MLTVAPRVGTPKRGFRALRRERSDTLRDSKRGATLSFPSVDSRQLGARRTSLTAPRAQGERSPFVAPLRMHGRRALTTIDGIGAIPHKVNDIRCLTRLLDSVESLRGKLSCKHEDKIEGLLKLAFSLLEDASNCELADVERLNAIRFLKEQVSLLLVRHSKQSRYSPEFLVFSSILFTISPHAYRFLRSTGNVRLPHPSTIRRVCNSYNVSPAAEQQGASFLSYAKKLVTTMKEHEKIVVLMMDEIHLQPYFDYKGGTIVGAASNSPKQQKQRMFFMMQSLLSSQKNVVHILPVERINAEELHTLLRSIITQLENVGLRIIAVITDNNSINRKTMSLFGAPCKLQSVYPHPADPDRPLLFLIDPVHLMKCVEEQLAQSAKLWNMHVLS</sequence>
<dbReference type="Proteomes" id="UP000821853">
    <property type="component" value="Unassembled WGS sequence"/>
</dbReference>
<evidence type="ECO:0000259" key="1">
    <source>
        <dbReference type="Pfam" id="PF12017"/>
    </source>
</evidence>
<reference evidence="3 4" key="1">
    <citation type="journal article" date="2020" name="Cell">
        <title>Large-Scale Comparative Analyses of Tick Genomes Elucidate Their Genetic Diversity and Vector Capacities.</title>
        <authorList>
            <consortium name="Tick Genome and Microbiome Consortium (TIGMIC)"/>
            <person name="Jia N."/>
            <person name="Wang J."/>
            <person name="Shi W."/>
            <person name="Du L."/>
            <person name="Sun Y."/>
            <person name="Zhan W."/>
            <person name="Jiang J.F."/>
            <person name="Wang Q."/>
            <person name="Zhang B."/>
            <person name="Ji P."/>
            <person name="Bell-Sakyi L."/>
            <person name="Cui X.M."/>
            <person name="Yuan T.T."/>
            <person name="Jiang B.G."/>
            <person name="Yang W.F."/>
            <person name="Lam T.T."/>
            <person name="Chang Q.C."/>
            <person name="Ding S.J."/>
            <person name="Wang X.J."/>
            <person name="Zhu J.G."/>
            <person name="Ruan X.D."/>
            <person name="Zhao L."/>
            <person name="Wei J.T."/>
            <person name="Ye R.Z."/>
            <person name="Que T.C."/>
            <person name="Du C.H."/>
            <person name="Zhou Y.H."/>
            <person name="Cheng J.X."/>
            <person name="Dai P.F."/>
            <person name="Guo W.B."/>
            <person name="Han X.H."/>
            <person name="Huang E.J."/>
            <person name="Li L.F."/>
            <person name="Wei W."/>
            <person name="Gao Y.C."/>
            <person name="Liu J.Z."/>
            <person name="Shao H.Z."/>
            <person name="Wang X."/>
            <person name="Wang C.C."/>
            <person name="Yang T.C."/>
            <person name="Huo Q.B."/>
            <person name="Li W."/>
            <person name="Chen H.Y."/>
            <person name="Chen S.E."/>
            <person name="Zhou L.G."/>
            <person name="Ni X.B."/>
            <person name="Tian J.H."/>
            <person name="Sheng Y."/>
            <person name="Liu T."/>
            <person name="Pan Y.S."/>
            <person name="Xia L.Y."/>
            <person name="Li J."/>
            <person name="Zhao F."/>
            <person name="Cao W.C."/>
        </authorList>
    </citation>
    <scope>NUCLEOTIDE SEQUENCE [LARGE SCALE GENOMIC DNA]</scope>
    <source>
        <strain evidence="3">HaeL-2018</strain>
    </source>
</reference>
<protein>
    <recommendedName>
        <fullName evidence="5">Transposable element P transposase</fullName>
    </recommendedName>
</protein>
<accession>A0A9J6H8C1</accession>
<gene>
    <name evidence="3" type="ORF">HPB48_023610</name>
</gene>
<comment type="caution">
    <text evidence="3">The sequence shown here is derived from an EMBL/GenBank/DDBJ whole genome shotgun (WGS) entry which is preliminary data.</text>
</comment>
<evidence type="ECO:0000259" key="2">
    <source>
        <dbReference type="Pfam" id="PF21787"/>
    </source>
</evidence>
<feature type="domain" description="Transposable element P transposase-like RNase H" evidence="2">
    <location>
        <begin position="221"/>
        <end position="339"/>
    </location>
</feature>
<dbReference type="VEuPathDB" id="VectorBase:HLOH_043657"/>
<dbReference type="InterPro" id="IPR048365">
    <property type="entry name" value="TNP-like_RNaseH_N"/>
</dbReference>
<keyword evidence="4" id="KW-1185">Reference proteome</keyword>
<proteinExistence type="predicted"/>
<feature type="domain" description="THAP9-like helix-turn-helix" evidence="1">
    <location>
        <begin position="150"/>
        <end position="203"/>
    </location>
</feature>
<dbReference type="AlphaFoldDB" id="A0A9J6H8C1"/>
<evidence type="ECO:0000313" key="4">
    <source>
        <dbReference type="Proteomes" id="UP000821853"/>
    </source>
</evidence>
<dbReference type="EMBL" id="JABSTR010000792">
    <property type="protein sequence ID" value="KAH9382973.1"/>
    <property type="molecule type" value="Genomic_DNA"/>
</dbReference>
<dbReference type="Pfam" id="PF12017">
    <property type="entry name" value="Tnp_P_element"/>
    <property type="match status" value="1"/>
</dbReference>
<name>A0A9J6H8C1_HAELO</name>
<dbReference type="OrthoDB" id="6513171at2759"/>
<evidence type="ECO:0008006" key="5">
    <source>
        <dbReference type="Google" id="ProtNLM"/>
    </source>
</evidence>
<dbReference type="InterPro" id="IPR021896">
    <property type="entry name" value="THAP9-like_HTH"/>
</dbReference>
<dbReference type="Pfam" id="PF21787">
    <property type="entry name" value="TNP-like_RNaseH_N"/>
    <property type="match status" value="1"/>
</dbReference>
<evidence type="ECO:0000313" key="3">
    <source>
        <dbReference type="EMBL" id="KAH9382973.1"/>
    </source>
</evidence>